<dbReference type="SUPFAM" id="SSF48452">
    <property type="entry name" value="TPR-like"/>
    <property type="match status" value="1"/>
</dbReference>
<feature type="domain" description="YEATS-Like-Associating Three TM" evidence="3">
    <location>
        <begin position="8"/>
        <end position="112"/>
    </location>
</feature>
<evidence type="ECO:0000313" key="5">
    <source>
        <dbReference type="Proteomes" id="UP000192761"/>
    </source>
</evidence>
<dbReference type="Gene3D" id="1.25.40.10">
    <property type="entry name" value="Tetratricopeptide repeat domain"/>
    <property type="match status" value="1"/>
</dbReference>
<feature type="transmembrane region" description="Helical" evidence="2">
    <location>
        <begin position="6"/>
        <end position="28"/>
    </location>
</feature>
<protein>
    <submittedName>
        <fullName evidence="4">Tetratricopeptide repeat-containing protein</fullName>
    </submittedName>
</protein>
<keyword evidence="2" id="KW-0472">Membrane</keyword>
<name>A0A1W1XZQ3_9NEIS</name>
<evidence type="ECO:0000313" key="4">
    <source>
        <dbReference type="EMBL" id="SMC29440.1"/>
    </source>
</evidence>
<dbReference type="EMBL" id="FWXD01000035">
    <property type="protein sequence ID" value="SMC29440.1"/>
    <property type="molecule type" value="Genomic_DNA"/>
</dbReference>
<keyword evidence="1" id="KW-0175">Coiled coil</keyword>
<dbReference type="OrthoDB" id="8716700at2"/>
<dbReference type="AlphaFoldDB" id="A0A1W1XZQ3"/>
<dbReference type="RefSeq" id="WP_084092773.1">
    <property type="nucleotide sequence ID" value="NZ_FWXD01000035.1"/>
</dbReference>
<dbReference type="InterPro" id="IPR046890">
    <property type="entry name" value="YLATT"/>
</dbReference>
<keyword evidence="2" id="KW-0812">Transmembrane</keyword>
<dbReference type="STRING" id="1121001.SAMN02745857_03838"/>
<sequence>MCSIDTWWWLTFAAILLSGFFGGLARYHWERLEGNSNGSWYRYSILGVAAAFLVPLFLNTISSTLLDEVHSHPQKMYVLIGFCLAAGTFAKQFLGSVARKALEFSKEARAMAERAQDSARLAERDAKRADNRAIAMYDVLKHIDADQIDDALRELGEILDTDSENAEAWVWNAYCLKRKGRYDEAIANVQTALRLEGREVVSWLYNMACYQSLAGQTAGEVAQTLARATAACNTRRQLHHLQVDLQNDGDFDSVRRSKEFSAVLATFA</sequence>
<accession>A0A1W1XZQ3</accession>
<feature type="coiled-coil region" evidence="1">
    <location>
        <begin position="105"/>
        <end position="132"/>
    </location>
</feature>
<dbReference type="Pfam" id="PF20303">
    <property type="entry name" value="YLATT"/>
    <property type="match status" value="1"/>
</dbReference>
<feature type="transmembrane region" description="Helical" evidence="2">
    <location>
        <begin position="40"/>
        <end position="58"/>
    </location>
</feature>
<evidence type="ECO:0000256" key="2">
    <source>
        <dbReference type="SAM" id="Phobius"/>
    </source>
</evidence>
<feature type="transmembrane region" description="Helical" evidence="2">
    <location>
        <begin position="78"/>
        <end position="98"/>
    </location>
</feature>
<dbReference type="Pfam" id="PF14559">
    <property type="entry name" value="TPR_19"/>
    <property type="match status" value="1"/>
</dbReference>
<gene>
    <name evidence="4" type="ORF">SAMN02745857_03838</name>
</gene>
<evidence type="ECO:0000256" key="1">
    <source>
        <dbReference type="SAM" id="Coils"/>
    </source>
</evidence>
<evidence type="ECO:0000259" key="3">
    <source>
        <dbReference type="Pfam" id="PF20303"/>
    </source>
</evidence>
<dbReference type="InterPro" id="IPR011990">
    <property type="entry name" value="TPR-like_helical_dom_sf"/>
</dbReference>
<reference evidence="4 5" key="1">
    <citation type="submission" date="2017-04" db="EMBL/GenBank/DDBJ databases">
        <authorList>
            <person name="Afonso C.L."/>
            <person name="Miller P.J."/>
            <person name="Scott M.A."/>
            <person name="Spackman E."/>
            <person name="Goraichik I."/>
            <person name="Dimitrov K.M."/>
            <person name="Suarez D.L."/>
            <person name="Swayne D.E."/>
        </authorList>
    </citation>
    <scope>NUCLEOTIDE SEQUENCE [LARGE SCALE GENOMIC DNA]</scope>
    <source>
        <strain evidence="4 5">DSM 23236</strain>
    </source>
</reference>
<proteinExistence type="predicted"/>
<organism evidence="4 5">
    <name type="scientific">Andreprevotia lacus DSM 23236</name>
    <dbReference type="NCBI Taxonomy" id="1121001"/>
    <lineage>
        <taxon>Bacteria</taxon>
        <taxon>Pseudomonadati</taxon>
        <taxon>Pseudomonadota</taxon>
        <taxon>Betaproteobacteria</taxon>
        <taxon>Neisseriales</taxon>
        <taxon>Chitinibacteraceae</taxon>
        <taxon>Andreprevotia</taxon>
    </lineage>
</organism>
<dbReference type="Proteomes" id="UP000192761">
    <property type="component" value="Unassembled WGS sequence"/>
</dbReference>
<keyword evidence="2" id="KW-1133">Transmembrane helix</keyword>
<keyword evidence="5" id="KW-1185">Reference proteome</keyword>